<accession>A0A814N7U6</accession>
<dbReference type="AlphaFoldDB" id="A0A814N7U6"/>
<evidence type="ECO:0000313" key="3">
    <source>
        <dbReference type="Proteomes" id="UP000663828"/>
    </source>
</evidence>
<keyword evidence="3" id="KW-1185">Reference proteome</keyword>
<protein>
    <submittedName>
        <fullName evidence="1">Uncharacterized protein</fullName>
    </submittedName>
</protein>
<reference evidence="1" key="1">
    <citation type="submission" date="2021-02" db="EMBL/GenBank/DDBJ databases">
        <authorList>
            <person name="Nowell W R."/>
        </authorList>
    </citation>
    <scope>NUCLEOTIDE SEQUENCE</scope>
</reference>
<dbReference type="Proteomes" id="UP000663828">
    <property type="component" value="Unassembled WGS sequence"/>
</dbReference>
<dbReference type="EMBL" id="CAJNOR010001167">
    <property type="protein sequence ID" value="CAF1089513.1"/>
    <property type="molecule type" value="Genomic_DNA"/>
</dbReference>
<dbReference type="EMBL" id="CAJNOJ010000219">
    <property type="protein sequence ID" value="CAF1305109.1"/>
    <property type="molecule type" value="Genomic_DNA"/>
</dbReference>
<dbReference type="OrthoDB" id="20086at2759"/>
<evidence type="ECO:0000313" key="1">
    <source>
        <dbReference type="EMBL" id="CAF1089513.1"/>
    </source>
</evidence>
<proteinExistence type="predicted"/>
<comment type="caution">
    <text evidence="1">The sequence shown here is derived from an EMBL/GenBank/DDBJ whole genome shotgun (WGS) entry which is preliminary data.</text>
</comment>
<organism evidence="1 3">
    <name type="scientific">Adineta ricciae</name>
    <name type="common">Rotifer</name>
    <dbReference type="NCBI Taxonomy" id="249248"/>
    <lineage>
        <taxon>Eukaryota</taxon>
        <taxon>Metazoa</taxon>
        <taxon>Spiralia</taxon>
        <taxon>Gnathifera</taxon>
        <taxon>Rotifera</taxon>
        <taxon>Eurotatoria</taxon>
        <taxon>Bdelloidea</taxon>
        <taxon>Adinetida</taxon>
        <taxon>Adinetidae</taxon>
        <taxon>Adineta</taxon>
    </lineage>
</organism>
<evidence type="ECO:0000313" key="2">
    <source>
        <dbReference type="EMBL" id="CAF1305109.1"/>
    </source>
</evidence>
<sequence length="139" mass="16414">MSVLLSDMDDIFDQTSDDLTIARRETELIESRRYKDGFREGLETSEQDAFESGFIRSYSLIASLVYDYNFEKERLRLRNSALIQEIQQFENEFQLTITQLKSPDEINEEQQIESVKKLRIQFDELLLKIKLESISMNSN</sequence>
<gene>
    <name evidence="2" type="ORF">EDS130_LOCUS30821</name>
    <name evidence="1" type="ORF">XAT740_LOCUS17759</name>
</gene>
<name>A0A814N7U6_ADIRI</name>
<dbReference type="Proteomes" id="UP000663852">
    <property type="component" value="Unassembled WGS sequence"/>
</dbReference>